<sequence length="90" mass="9368">MAGQAADAGAAAAVAEQAQRIAGGQAKGRVQRIAAEMPAGAGRLFTGRFQVQQRLDLAAALVPYRQDGAGVLALRMHARDRAKGDQQGQR</sequence>
<dbReference type="Proteomes" id="UP000887577">
    <property type="component" value="Unplaced"/>
</dbReference>
<reference evidence="2" key="1">
    <citation type="submission" date="2022-11" db="UniProtKB">
        <authorList>
            <consortium name="WormBaseParasite"/>
        </authorList>
    </citation>
    <scope>IDENTIFICATION</scope>
</reference>
<proteinExistence type="predicted"/>
<name>A0A914XZW8_9BILA</name>
<keyword evidence="1" id="KW-1185">Reference proteome</keyword>
<dbReference type="AlphaFoldDB" id="A0A914XZW8"/>
<accession>A0A914XZW8</accession>
<evidence type="ECO:0000313" key="2">
    <source>
        <dbReference type="WBParaSite" id="PSU_v2.g1251.t1"/>
    </source>
</evidence>
<organism evidence="1 2">
    <name type="scientific">Panagrolaimus superbus</name>
    <dbReference type="NCBI Taxonomy" id="310955"/>
    <lineage>
        <taxon>Eukaryota</taxon>
        <taxon>Metazoa</taxon>
        <taxon>Ecdysozoa</taxon>
        <taxon>Nematoda</taxon>
        <taxon>Chromadorea</taxon>
        <taxon>Rhabditida</taxon>
        <taxon>Tylenchina</taxon>
        <taxon>Panagrolaimomorpha</taxon>
        <taxon>Panagrolaimoidea</taxon>
        <taxon>Panagrolaimidae</taxon>
        <taxon>Panagrolaimus</taxon>
    </lineage>
</organism>
<dbReference type="WBParaSite" id="PSU_v2.g1251.t1">
    <property type="protein sequence ID" value="PSU_v2.g1251.t1"/>
    <property type="gene ID" value="PSU_v2.g1251"/>
</dbReference>
<evidence type="ECO:0000313" key="1">
    <source>
        <dbReference type="Proteomes" id="UP000887577"/>
    </source>
</evidence>
<protein>
    <submittedName>
        <fullName evidence="2">Uncharacterized protein</fullName>
    </submittedName>
</protein>